<evidence type="ECO:0000313" key="4">
    <source>
        <dbReference type="EMBL" id="NOE17488.1"/>
    </source>
</evidence>
<dbReference type="PROSITE" id="PS50937">
    <property type="entry name" value="HTH_MERR_2"/>
    <property type="match status" value="1"/>
</dbReference>
<feature type="coiled-coil region" evidence="2">
    <location>
        <begin position="82"/>
        <end position="109"/>
    </location>
</feature>
<keyword evidence="2" id="KW-0175">Coiled coil</keyword>
<name>A0AA91BSW5_9RHOB</name>
<comment type="caution">
    <text evidence="4">The sequence shown here is derived from an EMBL/GenBank/DDBJ whole genome shotgun (WGS) entry which is preliminary data.</text>
</comment>
<sequence length="140" mass="15513">MYSIGDLSRRTGVKIPTIRFYEDKGLLPKPERTAGNQRRYDAAALKRLIFIRHCRDLGLPLADVVGLLSLEGASGSDLNRAHEIAQKQLADLRDRIARLQNLEAELTRISAACDGQHDHVCAVLHAFQDHGECMGPRGAE</sequence>
<dbReference type="InterPro" id="IPR009061">
    <property type="entry name" value="DNA-bd_dom_put_sf"/>
</dbReference>
<dbReference type="PRINTS" id="PR00040">
    <property type="entry name" value="HTHMERR"/>
</dbReference>
<gene>
    <name evidence="4" type="ORF">GS634_05045</name>
</gene>
<accession>A0AA91BSW5</accession>
<dbReference type="SUPFAM" id="SSF46955">
    <property type="entry name" value="Putative DNA-binding domain"/>
    <property type="match status" value="1"/>
</dbReference>
<dbReference type="AlphaFoldDB" id="A0AA91BSW5"/>
<dbReference type="SMART" id="SM00422">
    <property type="entry name" value="HTH_MERR"/>
    <property type="match status" value="1"/>
</dbReference>
<dbReference type="GO" id="GO:0003700">
    <property type="term" value="F:DNA-binding transcription factor activity"/>
    <property type="evidence" value="ECO:0007669"/>
    <property type="project" value="InterPro"/>
</dbReference>
<dbReference type="PANTHER" id="PTHR30204:SF93">
    <property type="entry name" value="HTH MERR-TYPE DOMAIN-CONTAINING PROTEIN"/>
    <property type="match status" value="1"/>
</dbReference>
<dbReference type="GO" id="GO:0003677">
    <property type="term" value="F:DNA binding"/>
    <property type="evidence" value="ECO:0007669"/>
    <property type="project" value="UniProtKB-KW"/>
</dbReference>
<dbReference type="PANTHER" id="PTHR30204">
    <property type="entry name" value="REDOX-CYCLING DRUG-SENSING TRANSCRIPTIONAL ACTIVATOR SOXR"/>
    <property type="match status" value="1"/>
</dbReference>
<dbReference type="InterPro" id="IPR047057">
    <property type="entry name" value="MerR_fam"/>
</dbReference>
<evidence type="ECO:0000256" key="2">
    <source>
        <dbReference type="SAM" id="Coils"/>
    </source>
</evidence>
<dbReference type="CDD" id="cd04785">
    <property type="entry name" value="HTH_CadR-PbrR-like"/>
    <property type="match status" value="1"/>
</dbReference>
<proteinExistence type="predicted"/>
<evidence type="ECO:0000313" key="5">
    <source>
        <dbReference type="Proteomes" id="UP000597886"/>
    </source>
</evidence>
<dbReference type="EMBL" id="WVRA01000001">
    <property type="protein sequence ID" value="NOE17488.1"/>
    <property type="molecule type" value="Genomic_DNA"/>
</dbReference>
<dbReference type="Proteomes" id="UP000597886">
    <property type="component" value="Unassembled WGS sequence"/>
</dbReference>
<evidence type="ECO:0000259" key="3">
    <source>
        <dbReference type="PROSITE" id="PS50937"/>
    </source>
</evidence>
<protein>
    <submittedName>
        <fullName evidence="4">MerR family transcriptional regulator</fullName>
    </submittedName>
</protein>
<organism evidence="4 5">
    <name type="scientific">Ruegeria atlantica</name>
    <dbReference type="NCBI Taxonomy" id="81569"/>
    <lineage>
        <taxon>Bacteria</taxon>
        <taxon>Pseudomonadati</taxon>
        <taxon>Pseudomonadota</taxon>
        <taxon>Alphaproteobacteria</taxon>
        <taxon>Rhodobacterales</taxon>
        <taxon>Roseobacteraceae</taxon>
        <taxon>Ruegeria</taxon>
    </lineage>
</organism>
<reference evidence="4" key="1">
    <citation type="submission" date="2019-12" db="EMBL/GenBank/DDBJ databases">
        <title>Ruegeria JWLKs population differentiation of coral mucus and skeleton niches.</title>
        <authorList>
            <person name="Luo D."/>
        </authorList>
    </citation>
    <scope>NUCLEOTIDE SEQUENCE</scope>
    <source>
        <strain evidence="4">HKCCD6181</strain>
    </source>
</reference>
<dbReference type="RefSeq" id="WP_171328788.1">
    <property type="nucleotide sequence ID" value="NZ_WVRA01000001.1"/>
</dbReference>
<evidence type="ECO:0000256" key="1">
    <source>
        <dbReference type="ARBA" id="ARBA00023125"/>
    </source>
</evidence>
<feature type="domain" description="HTH merR-type" evidence="3">
    <location>
        <begin position="1"/>
        <end position="70"/>
    </location>
</feature>
<dbReference type="PROSITE" id="PS00552">
    <property type="entry name" value="HTH_MERR_1"/>
    <property type="match status" value="1"/>
</dbReference>
<keyword evidence="1" id="KW-0238">DNA-binding</keyword>
<dbReference type="Pfam" id="PF13411">
    <property type="entry name" value="MerR_1"/>
    <property type="match status" value="1"/>
</dbReference>
<dbReference type="Gene3D" id="1.10.1660.10">
    <property type="match status" value="1"/>
</dbReference>
<dbReference type="InterPro" id="IPR000551">
    <property type="entry name" value="MerR-type_HTH_dom"/>
</dbReference>